<dbReference type="PANTHER" id="PTHR23511">
    <property type="entry name" value="SYNAPTIC VESICLE GLYCOPROTEIN 2"/>
    <property type="match status" value="1"/>
</dbReference>
<comment type="subcellular location">
    <subcellularLocation>
        <location evidence="1">Membrane</location>
        <topology evidence="1">Multi-pass membrane protein</topology>
    </subcellularLocation>
</comment>
<dbReference type="AlphaFoldDB" id="A0A1R3KEH6"/>
<proteinExistence type="predicted"/>
<accession>A0A1R3KEH6</accession>
<sequence length="384" mass="42284">MDEEEIGEYTLDEGLEMVGFGKFQALNLAYAGLGWFSEAMEIMILSFIGTAVNTEWGLSSSQESLLSTVVFAGMLVGAYSWGLISDNYGRRQAYPLFSFHPWFPRYTCGNKYSWTIECILPKLSSKRGMWMVIFTSFWTFGTIFEASLAWIVMPRLNWRWLLALSSAPSFALLLFYAVVPESPRYLCMKGRTSDALQILEKIASVNQRRLPPGILISGRTNGQDEDASLYVDTFITSLAELPGILLAAILVDRVGRKQCMAFMFLLAFIFLLPLLTHQSAVLATCLLFGARMFASGTFNVACIYTPEIYPTPVRTTGAGVASAMGRIGGMVCPLVAVGLVSECHQTAAVALFLVVILVSVVCILLFPYETNGRELSDALVVVST</sequence>
<feature type="transmembrane region" description="Helical" evidence="6">
    <location>
        <begin position="259"/>
        <end position="275"/>
    </location>
</feature>
<evidence type="ECO:0000256" key="2">
    <source>
        <dbReference type="ARBA" id="ARBA00022448"/>
    </source>
</evidence>
<feature type="transmembrane region" description="Helical" evidence="6">
    <location>
        <begin position="28"/>
        <end position="52"/>
    </location>
</feature>
<dbReference type="Pfam" id="PF00083">
    <property type="entry name" value="Sugar_tr"/>
    <property type="match status" value="1"/>
</dbReference>
<dbReference type="Gene3D" id="1.20.1250.20">
    <property type="entry name" value="MFS general substrate transporter like domains"/>
    <property type="match status" value="3"/>
</dbReference>
<evidence type="ECO:0000256" key="4">
    <source>
        <dbReference type="ARBA" id="ARBA00022989"/>
    </source>
</evidence>
<keyword evidence="8" id="KW-1185">Reference proteome</keyword>
<dbReference type="Pfam" id="PF07690">
    <property type="entry name" value="MFS_1"/>
    <property type="match status" value="1"/>
</dbReference>
<evidence type="ECO:0000256" key="5">
    <source>
        <dbReference type="ARBA" id="ARBA00023136"/>
    </source>
</evidence>
<evidence type="ECO:0000313" key="8">
    <source>
        <dbReference type="Proteomes" id="UP000187203"/>
    </source>
</evidence>
<dbReference type="InterPro" id="IPR005828">
    <property type="entry name" value="MFS_sugar_transport-like"/>
</dbReference>
<dbReference type="Proteomes" id="UP000187203">
    <property type="component" value="Unassembled WGS sequence"/>
</dbReference>
<keyword evidence="5 6" id="KW-0472">Membrane</keyword>
<protein>
    <submittedName>
        <fullName evidence="7">General substrate transporter</fullName>
    </submittedName>
</protein>
<dbReference type="GO" id="GO:0016020">
    <property type="term" value="C:membrane"/>
    <property type="evidence" value="ECO:0007669"/>
    <property type="project" value="UniProtKB-SubCell"/>
</dbReference>
<gene>
    <name evidence="7" type="ORF">COLO4_08831</name>
</gene>
<evidence type="ECO:0000256" key="3">
    <source>
        <dbReference type="ARBA" id="ARBA00022692"/>
    </source>
</evidence>
<feature type="transmembrane region" description="Helical" evidence="6">
    <location>
        <begin position="64"/>
        <end position="84"/>
    </location>
</feature>
<feature type="transmembrane region" description="Helical" evidence="6">
    <location>
        <begin position="346"/>
        <end position="366"/>
    </location>
</feature>
<dbReference type="EMBL" id="AWUE01013986">
    <property type="protein sequence ID" value="OMP05459.1"/>
    <property type="molecule type" value="Genomic_DNA"/>
</dbReference>
<evidence type="ECO:0000256" key="1">
    <source>
        <dbReference type="ARBA" id="ARBA00004141"/>
    </source>
</evidence>
<dbReference type="OrthoDB" id="4139357at2759"/>
<comment type="caution">
    <text evidence="7">The sequence shown here is derived from an EMBL/GenBank/DDBJ whole genome shotgun (WGS) entry which is preliminary data.</text>
</comment>
<dbReference type="InterPro" id="IPR036259">
    <property type="entry name" value="MFS_trans_sf"/>
</dbReference>
<dbReference type="InterPro" id="IPR011701">
    <property type="entry name" value="MFS"/>
</dbReference>
<feature type="transmembrane region" description="Helical" evidence="6">
    <location>
        <begin position="316"/>
        <end position="340"/>
    </location>
</feature>
<dbReference type="STRING" id="93759.A0A1R3KEH6"/>
<name>A0A1R3KEH6_9ROSI</name>
<keyword evidence="3 6" id="KW-0812">Transmembrane</keyword>
<evidence type="ECO:0000256" key="6">
    <source>
        <dbReference type="SAM" id="Phobius"/>
    </source>
</evidence>
<reference evidence="8" key="1">
    <citation type="submission" date="2013-09" db="EMBL/GenBank/DDBJ databases">
        <title>Corchorus olitorius genome sequencing.</title>
        <authorList>
            <person name="Alam M."/>
            <person name="Haque M.S."/>
            <person name="Islam M.S."/>
            <person name="Emdad E.M."/>
            <person name="Islam M.M."/>
            <person name="Ahmed B."/>
            <person name="Halim A."/>
            <person name="Hossen Q.M.M."/>
            <person name="Hossain M.Z."/>
            <person name="Ahmed R."/>
            <person name="Khan M.M."/>
            <person name="Islam R."/>
            <person name="Rashid M.M."/>
            <person name="Khan S.A."/>
            <person name="Rahman M.S."/>
            <person name="Alam M."/>
            <person name="Yahiya A.S."/>
            <person name="Khan M.S."/>
            <person name="Azam M.S."/>
            <person name="Haque T."/>
            <person name="Lashkar M.Z.H."/>
            <person name="Akhand A.I."/>
            <person name="Morshed G."/>
            <person name="Roy S."/>
            <person name="Uddin K.S."/>
            <person name="Rabeya T."/>
            <person name="Hossain A.S."/>
            <person name="Chowdhury A."/>
            <person name="Snigdha A.R."/>
            <person name="Mortoza M.S."/>
            <person name="Matin S.A."/>
            <person name="Hoque S.M.E."/>
            <person name="Islam M.K."/>
            <person name="Roy D.K."/>
            <person name="Haider R."/>
            <person name="Moosa M.M."/>
            <person name="Elias S.M."/>
            <person name="Hasan A.M."/>
            <person name="Jahan S."/>
            <person name="Shafiuddin M."/>
            <person name="Mahmood N."/>
            <person name="Shommy N.S."/>
        </authorList>
    </citation>
    <scope>NUCLEOTIDE SEQUENCE [LARGE SCALE GENOMIC DNA]</scope>
    <source>
        <strain evidence="8">cv. O-4</strain>
    </source>
</reference>
<feature type="transmembrane region" description="Helical" evidence="6">
    <location>
        <begin position="158"/>
        <end position="179"/>
    </location>
</feature>
<keyword evidence="4 6" id="KW-1133">Transmembrane helix</keyword>
<dbReference type="PANTHER" id="PTHR23511:SF5">
    <property type="entry name" value="MAJOR FACILITATOR-TYPE TRANSPORTER HXNZ-RELATED"/>
    <property type="match status" value="1"/>
</dbReference>
<dbReference type="SUPFAM" id="SSF103473">
    <property type="entry name" value="MFS general substrate transporter"/>
    <property type="match status" value="1"/>
</dbReference>
<evidence type="ECO:0000313" key="7">
    <source>
        <dbReference type="EMBL" id="OMP05459.1"/>
    </source>
</evidence>
<keyword evidence="2" id="KW-0813">Transport</keyword>
<dbReference type="GO" id="GO:0022857">
    <property type="term" value="F:transmembrane transporter activity"/>
    <property type="evidence" value="ECO:0007669"/>
    <property type="project" value="InterPro"/>
</dbReference>
<feature type="transmembrane region" description="Helical" evidence="6">
    <location>
        <begin position="129"/>
        <end position="152"/>
    </location>
</feature>
<organism evidence="7 8">
    <name type="scientific">Corchorus olitorius</name>
    <dbReference type="NCBI Taxonomy" id="93759"/>
    <lineage>
        <taxon>Eukaryota</taxon>
        <taxon>Viridiplantae</taxon>
        <taxon>Streptophyta</taxon>
        <taxon>Embryophyta</taxon>
        <taxon>Tracheophyta</taxon>
        <taxon>Spermatophyta</taxon>
        <taxon>Magnoliopsida</taxon>
        <taxon>eudicotyledons</taxon>
        <taxon>Gunneridae</taxon>
        <taxon>Pentapetalae</taxon>
        <taxon>rosids</taxon>
        <taxon>malvids</taxon>
        <taxon>Malvales</taxon>
        <taxon>Malvaceae</taxon>
        <taxon>Grewioideae</taxon>
        <taxon>Apeibeae</taxon>
        <taxon>Corchorus</taxon>
    </lineage>
</organism>